<dbReference type="Proteomes" id="UP000243799">
    <property type="component" value="Unassembled WGS sequence"/>
</dbReference>
<feature type="domain" description="DUF397" evidence="1">
    <location>
        <begin position="10"/>
        <end position="60"/>
    </location>
</feature>
<dbReference type="InterPro" id="IPR007278">
    <property type="entry name" value="DUF397"/>
</dbReference>
<dbReference type="RefSeq" id="WP_091672438.1">
    <property type="nucleotide sequence ID" value="NZ_FOKG01000005.1"/>
</dbReference>
<sequence>MNPPELGRTVWRTSSYSAGQGNCVEIALAPAGVLVRDTKDRPGGTLSVPPAAWDAFLRELS</sequence>
<proteinExistence type="predicted"/>
<evidence type="ECO:0000259" key="1">
    <source>
        <dbReference type="Pfam" id="PF04149"/>
    </source>
</evidence>
<dbReference type="OrthoDB" id="3694945at2"/>
<protein>
    <recommendedName>
        <fullName evidence="1">DUF397 domain-containing protein</fullName>
    </recommendedName>
</protein>
<dbReference type="AlphaFoldDB" id="A0A1I0YLB7"/>
<gene>
    <name evidence="2" type="ORF">SAMN05216266_105186</name>
</gene>
<evidence type="ECO:0000313" key="3">
    <source>
        <dbReference type="Proteomes" id="UP000243799"/>
    </source>
</evidence>
<evidence type="ECO:0000313" key="2">
    <source>
        <dbReference type="EMBL" id="SFB14205.1"/>
    </source>
</evidence>
<accession>A0A1I0YLB7</accession>
<dbReference type="EMBL" id="FOKG01000005">
    <property type="protein sequence ID" value="SFB14205.1"/>
    <property type="molecule type" value="Genomic_DNA"/>
</dbReference>
<name>A0A1I0YLB7_9PSEU</name>
<organism evidence="2 3">
    <name type="scientific">Amycolatopsis marina</name>
    <dbReference type="NCBI Taxonomy" id="490629"/>
    <lineage>
        <taxon>Bacteria</taxon>
        <taxon>Bacillati</taxon>
        <taxon>Actinomycetota</taxon>
        <taxon>Actinomycetes</taxon>
        <taxon>Pseudonocardiales</taxon>
        <taxon>Pseudonocardiaceae</taxon>
        <taxon>Amycolatopsis</taxon>
    </lineage>
</organism>
<dbReference type="STRING" id="490629.SAMN05216266_105186"/>
<reference evidence="3" key="1">
    <citation type="submission" date="2016-10" db="EMBL/GenBank/DDBJ databases">
        <authorList>
            <person name="Varghese N."/>
            <person name="Submissions S."/>
        </authorList>
    </citation>
    <scope>NUCLEOTIDE SEQUENCE [LARGE SCALE GENOMIC DNA]</scope>
    <source>
        <strain evidence="3">CGMCC 4.3568</strain>
    </source>
</reference>
<keyword evidence="3" id="KW-1185">Reference proteome</keyword>
<dbReference type="Pfam" id="PF04149">
    <property type="entry name" value="DUF397"/>
    <property type="match status" value="1"/>
</dbReference>